<gene>
    <name evidence="3" type="ORF">GCM10022207_60490</name>
</gene>
<dbReference type="InterPro" id="IPR036866">
    <property type="entry name" value="RibonucZ/Hydroxyglut_hydro"/>
</dbReference>
<evidence type="ECO:0000313" key="4">
    <source>
        <dbReference type="Proteomes" id="UP001501563"/>
    </source>
</evidence>
<keyword evidence="1" id="KW-0732">Signal</keyword>
<dbReference type="PANTHER" id="PTHR42951">
    <property type="entry name" value="METALLO-BETA-LACTAMASE DOMAIN-CONTAINING"/>
    <property type="match status" value="1"/>
</dbReference>
<dbReference type="Gene3D" id="3.60.15.10">
    <property type="entry name" value="Ribonuclease Z/Hydroxyacylglutathione hydrolase-like"/>
    <property type="match status" value="1"/>
</dbReference>
<dbReference type="CDD" id="cd16282">
    <property type="entry name" value="metallo-hydrolase-like_MBL-fold"/>
    <property type="match status" value="1"/>
</dbReference>
<proteinExistence type="predicted"/>
<evidence type="ECO:0000259" key="2">
    <source>
        <dbReference type="SMART" id="SM00849"/>
    </source>
</evidence>
<dbReference type="InterPro" id="IPR050855">
    <property type="entry name" value="NDM-1-like"/>
</dbReference>
<dbReference type="Pfam" id="PF00753">
    <property type="entry name" value="Lactamase_B"/>
    <property type="match status" value="1"/>
</dbReference>
<dbReference type="RefSeq" id="WP_345552554.1">
    <property type="nucleotide sequence ID" value="NZ_BAAAZA010000020.1"/>
</dbReference>
<dbReference type="Proteomes" id="UP001501563">
    <property type="component" value="Unassembled WGS sequence"/>
</dbReference>
<name>A0ABP7KPV6_9ACTN</name>
<evidence type="ECO:0000256" key="1">
    <source>
        <dbReference type="SAM" id="SignalP"/>
    </source>
</evidence>
<reference evidence="4" key="1">
    <citation type="journal article" date="2019" name="Int. J. Syst. Evol. Microbiol.">
        <title>The Global Catalogue of Microorganisms (GCM) 10K type strain sequencing project: providing services to taxonomists for standard genome sequencing and annotation.</title>
        <authorList>
            <consortium name="The Broad Institute Genomics Platform"/>
            <consortium name="The Broad Institute Genome Sequencing Center for Infectious Disease"/>
            <person name="Wu L."/>
            <person name="Ma J."/>
        </authorList>
    </citation>
    <scope>NUCLEOTIDE SEQUENCE [LARGE SCALE GENOMIC DNA]</scope>
    <source>
        <strain evidence="4">JCM 16578</strain>
    </source>
</reference>
<dbReference type="PANTHER" id="PTHR42951:SF4">
    <property type="entry name" value="ACYL-COENZYME A THIOESTERASE MBLAC2"/>
    <property type="match status" value="1"/>
</dbReference>
<dbReference type="SMART" id="SM00849">
    <property type="entry name" value="Lactamase_B"/>
    <property type="match status" value="1"/>
</dbReference>
<sequence length="324" mass="34744">MKREMNTLGKAAIAAVLAACSLGAPPSLASSSTPPPSAQEKQKNPYDVLNAAAARDPITVTPLRGGVYMLQGSGGNIGVLPSRDGAFMVDAGIAVSRQKLESALQKLGASHIRYLVNTHWHFDHTGGNSWVHEHGAEIIAAPNTLRNLSETIRVVEWAHTFTPVPAAARPTVTVASEKTFTVDGEPVRLRPYSPAHTDGDLSVDFTRADVLFTGDTFWNDLYPFIDHETGGSIDGMIRAANQNIARVGDGTIVVPGHGPVGRRADLVEYRNMLVAIRNRVADLKGRGLTVEQTIAAKPTQPFDAKWGQGIIGPDLFTKLVYRGV</sequence>
<accession>A0ABP7KPV6</accession>
<feature type="chain" id="PRO_5045788796" evidence="1">
    <location>
        <begin position="30"/>
        <end position="324"/>
    </location>
</feature>
<protein>
    <submittedName>
        <fullName evidence="3">MBL fold metallo-hydrolase</fullName>
    </submittedName>
</protein>
<keyword evidence="4" id="KW-1185">Reference proteome</keyword>
<feature type="signal peptide" evidence="1">
    <location>
        <begin position="1"/>
        <end position="29"/>
    </location>
</feature>
<feature type="domain" description="Metallo-beta-lactamase" evidence="2">
    <location>
        <begin position="74"/>
        <end position="257"/>
    </location>
</feature>
<dbReference type="EMBL" id="BAAAZA010000020">
    <property type="protein sequence ID" value="GAA3885059.1"/>
    <property type="molecule type" value="Genomic_DNA"/>
</dbReference>
<dbReference type="InterPro" id="IPR001279">
    <property type="entry name" value="Metallo-B-lactamas"/>
</dbReference>
<dbReference type="SUPFAM" id="SSF56281">
    <property type="entry name" value="Metallo-hydrolase/oxidoreductase"/>
    <property type="match status" value="1"/>
</dbReference>
<comment type="caution">
    <text evidence="3">The sequence shown here is derived from an EMBL/GenBank/DDBJ whole genome shotgun (WGS) entry which is preliminary data.</text>
</comment>
<organism evidence="3 4">
    <name type="scientific">Streptomyces lannensis</name>
    <dbReference type="NCBI Taxonomy" id="766498"/>
    <lineage>
        <taxon>Bacteria</taxon>
        <taxon>Bacillati</taxon>
        <taxon>Actinomycetota</taxon>
        <taxon>Actinomycetes</taxon>
        <taxon>Kitasatosporales</taxon>
        <taxon>Streptomycetaceae</taxon>
        <taxon>Streptomyces</taxon>
    </lineage>
</organism>
<evidence type="ECO:0000313" key="3">
    <source>
        <dbReference type="EMBL" id="GAA3885059.1"/>
    </source>
</evidence>